<keyword evidence="3" id="KW-1185">Reference proteome</keyword>
<name>A0ABX7MNW9_9GAMM</name>
<feature type="signal peptide" evidence="1">
    <location>
        <begin position="1"/>
        <end position="24"/>
    </location>
</feature>
<evidence type="ECO:0000256" key="1">
    <source>
        <dbReference type="SAM" id="SignalP"/>
    </source>
</evidence>
<dbReference type="Proteomes" id="UP000663555">
    <property type="component" value="Chromosome"/>
</dbReference>
<dbReference type="Gene3D" id="3.40.190.10">
    <property type="entry name" value="Periplasmic binding protein-like II"/>
    <property type="match status" value="2"/>
</dbReference>
<organism evidence="2 3">
    <name type="scientific">Marinobacter salinisoli</name>
    <dbReference type="NCBI Taxonomy" id="2769486"/>
    <lineage>
        <taxon>Bacteria</taxon>
        <taxon>Pseudomonadati</taxon>
        <taxon>Pseudomonadota</taxon>
        <taxon>Gammaproteobacteria</taxon>
        <taxon>Pseudomonadales</taxon>
        <taxon>Marinobacteraceae</taxon>
        <taxon>Marinobacter</taxon>
    </lineage>
</organism>
<keyword evidence="1" id="KW-0732">Signal</keyword>
<dbReference type="RefSeq" id="WP_206643192.1">
    <property type="nucleotide sequence ID" value="NZ_CP071247.1"/>
</dbReference>
<feature type="chain" id="PRO_5046208775" evidence="1">
    <location>
        <begin position="25"/>
        <end position="275"/>
    </location>
</feature>
<dbReference type="EMBL" id="CP071247">
    <property type="protein sequence ID" value="QSP93970.1"/>
    <property type="molecule type" value="Genomic_DNA"/>
</dbReference>
<dbReference type="SUPFAM" id="SSF53850">
    <property type="entry name" value="Periplasmic binding protein-like II"/>
    <property type="match status" value="1"/>
</dbReference>
<sequence length="275" mass="29962">MTCSLRVIFLLSAILVSVPGVASAQQSAPKVYTFGVVPQQASEKLARQWLPLMAYLTEKTGSTVRFATAPNIPEFERRLADGVYDFAYMNPYHFTVFSEDPGYSAVARQSNHVIRGIIVVSSDLKIGAVEELAGQSVAFPAPNAFAATLITRAHLDEAAPGYQAEFVKSHDSVYRSVAKGLFAAGGGIVRTLNEVEPEIREQLEVLWLSPGYTGHAIAAHPRVTPQTKALVEQALSQMHESERGRSILEELDMKGFQAAANTDWDDVRDLGINAQ</sequence>
<evidence type="ECO:0000313" key="2">
    <source>
        <dbReference type="EMBL" id="QSP93970.1"/>
    </source>
</evidence>
<dbReference type="PANTHER" id="PTHR35841">
    <property type="entry name" value="PHOSPHONATES-BINDING PERIPLASMIC PROTEIN"/>
    <property type="match status" value="1"/>
</dbReference>
<protein>
    <submittedName>
        <fullName evidence="2">Phosphate/phosphite/phosphonate ABC transporter substrate-binding protein</fullName>
    </submittedName>
</protein>
<proteinExistence type="predicted"/>
<reference evidence="2 3" key="1">
    <citation type="submission" date="2021-03" db="EMBL/GenBank/DDBJ databases">
        <title>Genome sequencing of Marinobacter sp. LPB0319.</title>
        <authorList>
            <person name="Kim J."/>
        </authorList>
    </citation>
    <scope>NUCLEOTIDE SEQUENCE [LARGE SCALE GENOMIC DNA]</scope>
    <source>
        <strain evidence="2 3">LPB0319</strain>
    </source>
</reference>
<accession>A0ABX7MNW9</accession>
<gene>
    <name evidence="2" type="ORF">LPB19_12290</name>
</gene>
<evidence type="ECO:0000313" key="3">
    <source>
        <dbReference type="Proteomes" id="UP000663555"/>
    </source>
</evidence>
<dbReference type="PANTHER" id="PTHR35841:SF1">
    <property type="entry name" value="PHOSPHONATES-BINDING PERIPLASMIC PROTEIN"/>
    <property type="match status" value="1"/>
</dbReference>
<dbReference type="Pfam" id="PF12974">
    <property type="entry name" value="Phosphonate-bd"/>
    <property type="match status" value="1"/>
</dbReference>